<dbReference type="PRINTS" id="PR00996">
    <property type="entry name" value="CHERMTFRASE"/>
</dbReference>
<dbReference type="Gene3D" id="1.10.155.10">
    <property type="entry name" value="Chemotaxis receptor methyltransferase CheR, N-terminal domain"/>
    <property type="match status" value="1"/>
</dbReference>
<evidence type="ECO:0000256" key="5">
    <source>
        <dbReference type="ARBA" id="ARBA00022691"/>
    </source>
</evidence>
<reference evidence="8 9" key="1">
    <citation type="submission" date="2020-05" db="EMBL/GenBank/DDBJ databases">
        <title>Parvularcula mediterraneae sp. nov., isolated from polypropylene straw from shallow seawater of the seashore of Laganas in Zakynthos island, Greece.</title>
        <authorList>
            <person name="Szabo I."/>
            <person name="Al-Omari J."/>
            <person name="Rado J."/>
            <person name="Szerdahelyi G.S."/>
        </authorList>
    </citation>
    <scope>NUCLEOTIDE SEQUENCE [LARGE SCALE GENOMIC DNA]</scope>
    <source>
        <strain evidence="8 9">ZS-1/3</strain>
    </source>
</reference>
<feature type="domain" description="CheR-type methyltransferase" evidence="7">
    <location>
        <begin position="1"/>
        <end position="261"/>
    </location>
</feature>
<dbReference type="SUPFAM" id="SSF47757">
    <property type="entry name" value="Chemotaxis receptor methyltransferase CheR, N-terminal domain"/>
    <property type="match status" value="1"/>
</dbReference>
<dbReference type="InterPro" id="IPR000780">
    <property type="entry name" value="CheR_MeTrfase"/>
</dbReference>
<dbReference type="InterPro" id="IPR050903">
    <property type="entry name" value="Bact_Chemotaxis_MeTrfase"/>
</dbReference>
<proteinExistence type="predicted"/>
<name>A0A7Y3RLQ6_9PROT</name>
<dbReference type="InterPro" id="IPR022641">
    <property type="entry name" value="CheR_N"/>
</dbReference>
<dbReference type="SMART" id="SM00138">
    <property type="entry name" value="MeTrc"/>
    <property type="match status" value="1"/>
</dbReference>
<gene>
    <name evidence="8" type="ORF">HK107_08275</name>
</gene>
<protein>
    <recommendedName>
        <fullName evidence="2">protein-glutamate O-methyltransferase</fullName>
        <ecNumber evidence="2">2.1.1.80</ecNumber>
    </recommendedName>
</protein>
<feature type="binding site" evidence="6">
    <location>
        <position position="104"/>
    </location>
    <ligand>
        <name>S-adenosyl-L-methionine</name>
        <dbReference type="ChEBI" id="CHEBI:59789"/>
    </ligand>
</feature>
<dbReference type="Proteomes" id="UP000536835">
    <property type="component" value="Unassembled WGS sequence"/>
</dbReference>
<feature type="binding site" evidence="6">
    <location>
        <position position="62"/>
    </location>
    <ligand>
        <name>S-adenosyl-L-methionine</name>
        <dbReference type="ChEBI" id="CHEBI:59789"/>
    </ligand>
</feature>
<evidence type="ECO:0000256" key="4">
    <source>
        <dbReference type="ARBA" id="ARBA00022679"/>
    </source>
</evidence>
<dbReference type="InterPro" id="IPR036804">
    <property type="entry name" value="CheR_N_sf"/>
</dbReference>
<dbReference type="PANTHER" id="PTHR24422:SF19">
    <property type="entry name" value="CHEMOTAXIS PROTEIN METHYLTRANSFERASE"/>
    <property type="match status" value="1"/>
</dbReference>
<dbReference type="PIRSF" id="PIRSF000410">
    <property type="entry name" value="CheR"/>
    <property type="match status" value="1"/>
</dbReference>
<feature type="binding site" evidence="6">
    <location>
        <begin position="205"/>
        <end position="206"/>
    </location>
    <ligand>
        <name>S-adenosyl-L-methionine</name>
        <dbReference type="ChEBI" id="CHEBI:59789"/>
    </ligand>
</feature>
<feature type="binding site" evidence="6">
    <location>
        <position position="60"/>
    </location>
    <ligand>
        <name>S-adenosyl-L-methionine</name>
        <dbReference type="ChEBI" id="CHEBI:59789"/>
    </ligand>
</feature>
<evidence type="ECO:0000256" key="6">
    <source>
        <dbReference type="PIRSR" id="PIRSR000410-1"/>
    </source>
</evidence>
<evidence type="ECO:0000256" key="3">
    <source>
        <dbReference type="ARBA" id="ARBA00022603"/>
    </source>
</evidence>
<comment type="catalytic activity">
    <reaction evidence="1">
        <text>L-glutamyl-[protein] + S-adenosyl-L-methionine = [protein]-L-glutamate 5-O-methyl ester + S-adenosyl-L-homocysteine</text>
        <dbReference type="Rhea" id="RHEA:24452"/>
        <dbReference type="Rhea" id="RHEA-COMP:10208"/>
        <dbReference type="Rhea" id="RHEA-COMP:10311"/>
        <dbReference type="ChEBI" id="CHEBI:29973"/>
        <dbReference type="ChEBI" id="CHEBI:57856"/>
        <dbReference type="ChEBI" id="CHEBI:59789"/>
        <dbReference type="ChEBI" id="CHEBI:82795"/>
        <dbReference type="EC" id="2.1.1.80"/>
    </reaction>
</comment>
<dbReference type="Gene3D" id="3.40.50.150">
    <property type="entry name" value="Vaccinia Virus protein VP39"/>
    <property type="match status" value="1"/>
</dbReference>
<evidence type="ECO:0000313" key="8">
    <source>
        <dbReference type="EMBL" id="NNU16315.1"/>
    </source>
</evidence>
<dbReference type="PANTHER" id="PTHR24422">
    <property type="entry name" value="CHEMOTAXIS PROTEIN METHYLTRANSFERASE"/>
    <property type="match status" value="1"/>
</dbReference>
<feature type="binding site" evidence="6">
    <location>
        <position position="130"/>
    </location>
    <ligand>
        <name>S-adenosyl-L-methionine</name>
        <dbReference type="ChEBI" id="CHEBI:59789"/>
    </ligand>
</feature>
<keyword evidence="5 6" id="KW-0949">S-adenosyl-L-methionine</keyword>
<keyword evidence="9" id="KW-1185">Reference proteome</keyword>
<dbReference type="AlphaFoldDB" id="A0A7Y3RLQ6"/>
<keyword evidence="3 8" id="KW-0489">Methyltransferase</keyword>
<dbReference type="EC" id="2.1.1.80" evidence="2"/>
<dbReference type="EMBL" id="JABFCX010000002">
    <property type="protein sequence ID" value="NNU16315.1"/>
    <property type="molecule type" value="Genomic_DNA"/>
</dbReference>
<sequence length="261" mass="29983">MIYDDAGIFLPDTKSNLVYSRLARRLRALGMSSFRDYVVHVQSRSGRDERHHLINALTTNLTHFFREPHHYEIARRELAKEALERTANGGRYRVWSAGCSTGEEAYSLAITLLDAEPELLNRDVQILGTDIDSNVVETATKGAYTRDVVAPVEPRLLQRYFEAGWGPSCEKMVIGDDVRRMVTFKTLNLMQHWPMATKFDAIFCRNVVIYFDEATKSVLWERFAQQMKPEGWLFIGHSERISGAARQRFTSAGLTTYRVQR</sequence>
<accession>A0A7Y3RLQ6</accession>
<feature type="binding site" evidence="6">
    <location>
        <begin position="188"/>
        <end position="189"/>
    </location>
    <ligand>
        <name>S-adenosyl-L-methionine</name>
        <dbReference type="ChEBI" id="CHEBI:59789"/>
    </ligand>
</feature>
<comment type="caution">
    <text evidence="8">The sequence shown here is derived from an EMBL/GenBank/DDBJ whole genome shotgun (WGS) entry which is preliminary data.</text>
</comment>
<dbReference type="Pfam" id="PF03705">
    <property type="entry name" value="CheR_N"/>
    <property type="match status" value="1"/>
</dbReference>
<dbReference type="InterPro" id="IPR022642">
    <property type="entry name" value="CheR_C"/>
</dbReference>
<dbReference type="GO" id="GO:0008983">
    <property type="term" value="F:protein-glutamate O-methyltransferase activity"/>
    <property type="evidence" value="ECO:0007669"/>
    <property type="project" value="UniProtKB-EC"/>
</dbReference>
<organism evidence="8 9">
    <name type="scientific">Parvularcula mediterranea</name>
    <dbReference type="NCBI Taxonomy" id="2732508"/>
    <lineage>
        <taxon>Bacteria</taxon>
        <taxon>Pseudomonadati</taxon>
        <taxon>Pseudomonadota</taxon>
        <taxon>Alphaproteobacteria</taxon>
        <taxon>Parvularculales</taxon>
        <taxon>Parvularculaceae</taxon>
        <taxon>Parvularcula</taxon>
    </lineage>
</organism>
<dbReference type="InterPro" id="IPR029063">
    <property type="entry name" value="SAM-dependent_MTases_sf"/>
</dbReference>
<evidence type="ECO:0000256" key="1">
    <source>
        <dbReference type="ARBA" id="ARBA00001541"/>
    </source>
</evidence>
<evidence type="ECO:0000259" key="7">
    <source>
        <dbReference type="PROSITE" id="PS50123"/>
    </source>
</evidence>
<evidence type="ECO:0000256" key="2">
    <source>
        <dbReference type="ARBA" id="ARBA00012534"/>
    </source>
</evidence>
<dbReference type="Pfam" id="PF01739">
    <property type="entry name" value="CheR"/>
    <property type="match status" value="1"/>
</dbReference>
<dbReference type="GO" id="GO:0032259">
    <property type="term" value="P:methylation"/>
    <property type="evidence" value="ECO:0007669"/>
    <property type="project" value="UniProtKB-KW"/>
</dbReference>
<dbReference type="InterPro" id="IPR026024">
    <property type="entry name" value="Chemotaxis_MeTrfase_CheR"/>
</dbReference>
<evidence type="ECO:0000313" key="9">
    <source>
        <dbReference type="Proteomes" id="UP000536835"/>
    </source>
</evidence>
<keyword evidence="4 8" id="KW-0808">Transferase</keyword>
<dbReference type="PROSITE" id="PS50123">
    <property type="entry name" value="CHER"/>
    <property type="match status" value="1"/>
</dbReference>
<feature type="binding site" evidence="6">
    <location>
        <position position="66"/>
    </location>
    <ligand>
        <name>S-adenosyl-L-methionine</name>
        <dbReference type="ChEBI" id="CHEBI:59789"/>
    </ligand>
</feature>
<dbReference type="SUPFAM" id="SSF53335">
    <property type="entry name" value="S-adenosyl-L-methionine-dependent methyltransferases"/>
    <property type="match status" value="1"/>
</dbReference>